<dbReference type="Proteomes" id="UP000588051">
    <property type="component" value="Unassembled WGS sequence"/>
</dbReference>
<dbReference type="InterPro" id="IPR034660">
    <property type="entry name" value="DinB/YfiT-like"/>
</dbReference>
<dbReference type="RefSeq" id="WP_176801967.1">
    <property type="nucleotide sequence ID" value="NZ_JABXYJ010000001.1"/>
</dbReference>
<proteinExistence type="inferred from homology"/>
<dbReference type="Pfam" id="PF05163">
    <property type="entry name" value="DinB"/>
    <property type="match status" value="1"/>
</dbReference>
<dbReference type="EMBL" id="JABXYJ010000001">
    <property type="protein sequence ID" value="NVO76728.1"/>
    <property type="molecule type" value="Genomic_DNA"/>
</dbReference>
<accession>A0A850QBL1</accession>
<evidence type="ECO:0000313" key="4">
    <source>
        <dbReference type="EMBL" id="NVO76728.1"/>
    </source>
</evidence>
<dbReference type="Gene3D" id="1.20.120.450">
    <property type="entry name" value="dinb family like domain"/>
    <property type="match status" value="1"/>
</dbReference>
<sequence>MSLLMMKSLFSYKAWANVELFDVLETLRQEDGLRTAIRTMNHIYVVDRIFRAHLLNQPHGHDATNTKSTPALVTLRDAVAETDSWFLEYVDTLSDAALVERVRFSFTDGDAGVMSREEMLMHVIVHGGYHRGNVGQILKVAAIAPPRDLLTRFLHVTEPERRD</sequence>
<gene>
    <name evidence="4" type="ORF">HV832_02615</name>
</gene>
<dbReference type="GO" id="GO:0046872">
    <property type="term" value="F:metal ion binding"/>
    <property type="evidence" value="ECO:0007669"/>
    <property type="project" value="UniProtKB-KW"/>
</dbReference>
<dbReference type="PANTHER" id="PTHR37302">
    <property type="entry name" value="SLR1116 PROTEIN"/>
    <property type="match status" value="1"/>
</dbReference>
<feature type="binding site" evidence="3">
    <location>
        <position position="130"/>
    </location>
    <ligand>
        <name>a divalent metal cation</name>
        <dbReference type="ChEBI" id="CHEBI:60240"/>
    </ligand>
</feature>
<evidence type="ECO:0000256" key="1">
    <source>
        <dbReference type="ARBA" id="ARBA00008635"/>
    </source>
</evidence>
<dbReference type="SUPFAM" id="SSF109854">
    <property type="entry name" value="DinB/YfiT-like putative metalloenzymes"/>
    <property type="match status" value="1"/>
</dbReference>
<dbReference type="AlphaFoldDB" id="A0A850QBL1"/>
<evidence type="ECO:0000313" key="5">
    <source>
        <dbReference type="Proteomes" id="UP000588051"/>
    </source>
</evidence>
<name>A0A850QBL1_9BURK</name>
<evidence type="ECO:0000256" key="3">
    <source>
        <dbReference type="PIRSR" id="PIRSR607837-1"/>
    </source>
</evidence>
<comment type="caution">
    <text evidence="4">The sequence shown here is derived from an EMBL/GenBank/DDBJ whole genome shotgun (WGS) entry which is preliminary data.</text>
</comment>
<evidence type="ECO:0000256" key="2">
    <source>
        <dbReference type="ARBA" id="ARBA00022723"/>
    </source>
</evidence>
<reference evidence="4 5" key="1">
    <citation type="submission" date="2020-06" db="EMBL/GenBank/DDBJ databases">
        <authorList>
            <person name="Qiu C."/>
            <person name="Liu Z."/>
        </authorList>
    </citation>
    <scope>NUCLEOTIDE SEQUENCE [LARGE SCALE GENOMIC DNA]</scope>
    <source>
        <strain evidence="4 5">EM 1</strain>
    </source>
</reference>
<dbReference type="InterPro" id="IPR007837">
    <property type="entry name" value="DinB"/>
</dbReference>
<dbReference type="PANTHER" id="PTHR37302:SF1">
    <property type="entry name" value="PROTEIN DINB"/>
    <property type="match status" value="1"/>
</dbReference>
<feature type="binding site" evidence="3">
    <location>
        <position position="42"/>
    </location>
    <ligand>
        <name>a divalent metal cation</name>
        <dbReference type="ChEBI" id="CHEBI:60240"/>
    </ligand>
</feature>
<feature type="binding site" evidence="3">
    <location>
        <position position="126"/>
    </location>
    <ligand>
        <name>a divalent metal cation</name>
        <dbReference type="ChEBI" id="CHEBI:60240"/>
    </ligand>
</feature>
<organism evidence="4 5">
    <name type="scientific">Undibacterium oligocarboniphilum</name>
    <dbReference type="NCBI Taxonomy" id="666702"/>
    <lineage>
        <taxon>Bacteria</taxon>
        <taxon>Pseudomonadati</taxon>
        <taxon>Pseudomonadota</taxon>
        <taxon>Betaproteobacteria</taxon>
        <taxon>Burkholderiales</taxon>
        <taxon>Oxalobacteraceae</taxon>
        <taxon>Undibacterium</taxon>
    </lineage>
</organism>
<keyword evidence="2 3" id="KW-0479">Metal-binding</keyword>
<protein>
    <submittedName>
        <fullName evidence="4">DinB family protein</fullName>
    </submittedName>
</protein>
<comment type="similarity">
    <text evidence="1">Belongs to the DinB family.</text>
</comment>
<keyword evidence="5" id="KW-1185">Reference proteome</keyword>